<keyword evidence="6" id="KW-0472">Membrane</keyword>
<dbReference type="InterPro" id="IPR014755">
    <property type="entry name" value="Cu-Rt/internalin_Ig-like"/>
</dbReference>
<evidence type="ECO:0000256" key="4">
    <source>
        <dbReference type="ARBA" id="ARBA00023008"/>
    </source>
</evidence>
<comment type="subcellular location">
    <subcellularLocation>
        <location evidence="1">Cell envelope</location>
    </subcellularLocation>
</comment>
<evidence type="ECO:0000256" key="6">
    <source>
        <dbReference type="SAM" id="Phobius"/>
    </source>
</evidence>
<reference evidence="9" key="1">
    <citation type="journal article" date="2019" name="Int. J. Syst. Evol. Microbiol.">
        <title>The Global Catalogue of Microorganisms (GCM) 10K type strain sequencing project: providing services to taxonomists for standard genome sequencing and annotation.</title>
        <authorList>
            <consortium name="The Broad Institute Genomics Platform"/>
            <consortium name="The Broad Institute Genome Sequencing Center for Infectious Disease"/>
            <person name="Wu L."/>
            <person name="Ma J."/>
        </authorList>
    </citation>
    <scope>NUCLEOTIDE SEQUENCE [LARGE SCALE GENOMIC DNA]</scope>
    <source>
        <strain evidence="9">CCM 8653</strain>
    </source>
</reference>
<dbReference type="SUPFAM" id="SSF81296">
    <property type="entry name" value="E set domains"/>
    <property type="match status" value="1"/>
</dbReference>
<dbReference type="PANTHER" id="PTHR34820">
    <property type="entry name" value="INNER MEMBRANE PROTEIN YEBZ"/>
    <property type="match status" value="1"/>
</dbReference>
<organism evidence="8 9">
    <name type="scientific">Isoptericola cucumis</name>
    <dbReference type="NCBI Taxonomy" id="1776856"/>
    <lineage>
        <taxon>Bacteria</taxon>
        <taxon>Bacillati</taxon>
        <taxon>Actinomycetota</taxon>
        <taxon>Actinomycetes</taxon>
        <taxon>Micrococcales</taxon>
        <taxon>Promicromonosporaceae</taxon>
        <taxon>Isoptericola</taxon>
    </lineage>
</organism>
<dbReference type="Proteomes" id="UP000632535">
    <property type="component" value="Unassembled WGS sequence"/>
</dbReference>
<gene>
    <name evidence="8" type="ORF">GCM10007368_34100</name>
</gene>
<keyword evidence="6" id="KW-1133">Transmembrane helix</keyword>
<dbReference type="InterPro" id="IPR032694">
    <property type="entry name" value="CopC/D"/>
</dbReference>
<sequence>MHLKPARRRRALVLLAAVLGLGLGFTVVQPAAAHDRLVSADPEDGAKLDTPPSQVVLTFSGDVLPSGAQVIVSTRDGSVEGEVAVDGAVVTAELPGDLPAGGHDVVWRVVSSDGHPIEGELSYDVAAAAEPATEATQEPEASPSPTSEGQATDAPSPDGERPSGDMTSSAGTDGHEHPTGVPGAELDENGEAGWAASWLFGAAVLALVAVAAAMVLRQRRMRQELDDREPPGDGPEDGPAGR</sequence>
<keyword evidence="6" id="KW-0812">Transmembrane</keyword>
<proteinExistence type="predicted"/>
<evidence type="ECO:0000256" key="2">
    <source>
        <dbReference type="ARBA" id="ARBA00022723"/>
    </source>
</evidence>
<evidence type="ECO:0000313" key="9">
    <source>
        <dbReference type="Proteomes" id="UP000632535"/>
    </source>
</evidence>
<dbReference type="Pfam" id="PF04234">
    <property type="entry name" value="CopC"/>
    <property type="match status" value="1"/>
</dbReference>
<keyword evidence="2" id="KW-0479">Metal-binding</keyword>
<feature type="region of interest" description="Disordered" evidence="5">
    <location>
        <begin position="129"/>
        <end position="188"/>
    </location>
</feature>
<evidence type="ECO:0000256" key="5">
    <source>
        <dbReference type="SAM" id="MobiDB-lite"/>
    </source>
</evidence>
<feature type="transmembrane region" description="Helical" evidence="6">
    <location>
        <begin position="194"/>
        <end position="216"/>
    </location>
</feature>
<accession>A0ABQ2BBP4</accession>
<keyword evidence="9" id="KW-1185">Reference proteome</keyword>
<comment type="caution">
    <text evidence="8">The sequence shown here is derived from an EMBL/GenBank/DDBJ whole genome shotgun (WGS) entry which is preliminary data.</text>
</comment>
<evidence type="ECO:0000259" key="7">
    <source>
        <dbReference type="Pfam" id="PF04234"/>
    </source>
</evidence>
<name>A0ABQ2BBP4_9MICO</name>
<feature type="compositionally biased region" description="Low complexity" evidence="5">
    <location>
        <begin position="129"/>
        <end position="141"/>
    </location>
</feature>
<dbReference type="Gene3D" id="2.60.40.1220">
    <property type="match status" value="1"/>
</dbReference>
<dbReference type="InterPro" id="IPR007348">
    <property type="entry name" value="CopC_dom"/>
</dbReference>
<dbReference type="PANTHER" id="PTHR34820:SF4">
    <property type="entry name" value="INNER MEMBRANE PROTEIN YEBZ"/>
    <property type="match status" value="1"/>
</dbReference>
<feature type="compositionally biased region" description="Basic and acidic residues" evidence="5">
    <location>
        <begin position="221"/>
        <end position="231"/>
    </location>
</feature>
<dbReference type="EMBL" id="BMDG01000013">
    <property type="protein sequence ID" value="GGI11015.1"/>
    <property type="molecule type" value="Genomic_DNA"/>
</dbReference>
<feature type="region of interest" description="Disordered" evidence="5">
    <location>
        <begin position="221"/>
        <end position="242"/>
    </location>
</feature>
<keyword evidence="4" id="KW-0186">Copper</keyword>
<evidence type="ECO:0000256" key="3">
    <source>
        <dbReference type="ARBA" id="ARBA00022729"/>
    </source>
</evidence>
<dbReference type="InterPro" id="IPR014756">
    <property type="entry name" value="Ig_E-set"/>
</dbReference>
<feature type="domain" description="CopC" evidence="7">
    <location>
        <begin position="34"/>
        <end position="125"/>
    </location>
</feature>
<keyword evidence="3" id="KW-0732">Signal</keyword>
<evidence type="ECO:0000256" key="1">
    <source>
        <dbReference type="ARBA" id="ARBA00004196"/>
    </source>
</evidence>
<evidence type="ECO:0000313" key="8">
    <source>
        <dbReference type="EMBL" id="GGI11015.1"/>
    </source>
</evidence>
<protein>
    <submittedName>
        <fullName evidence="8">Copper resistance protein CopC</fullName>
    </submittedName>
</protein>
<dbReference type="RefSeq" id="WP_188524922.1">
    <property type="nucleotide sequence ID" value="NZ_BMDG01000013.1"/>
</dbReference>